<feature type="transmembrane region" description="Helical" evidence="9">
    <location>
        <begin position="615"/>
        <end position="636"/>
    </location>
</feature>
<feature type="transmembrane region" description="Helical" evidence="9">
    <location>
        <begin position="473"/>
        <end position="493"/>
    </location>
</feature>
<feature type="compositionally biased region" description="Low complexity" evidence="8">
    <location>
        <begin position="166"/>
        <end position="176"/>
    </location>
</feature>
<dbReference type="EMBL" id="CP136896">
    <property type="protein sequence ID" value="WOL14992.1"/>
    <property type="molecule type" value="Genomic_DNA"/>
</dbReference>
<dbReference type="PROSITE" id="PS50011">
    <property type="entry name" value="PROTEIN_KINASE_DOM"/>
    <property type="match status" value="1"/>
</dbReference>
<keyword evidence="4" id="KW-0029">Amino-acid transport</keyword>
<keyword evidence="2" id="KW-0813">Transport</keyword>
<evidence type="ECO:0000256" key="7">
    <source>
        <dbReference type="ARBA" id="ARBA00049662"/>
    </source>
</evidence>
<dbReference type="InterPro" id="IPR013057">
    <property type="entry name" value="AA_transpt_TM"/>
</dbReference>
<feature type="transmembrane region" description="Helical" evidence="9">
    <location>
        <begin position="406"/>
        <end position="425"/>
    </location>
</feature>
<evidence type="ECO:0000256" key="3">
    <source>
        <dbReference type="ARBA" id="ARBA00022692"/>
    </source>
</evidence>
<sequence>MGTLLFMAPEVARGEDQGPPADIWALGCTVIKMATDRPSWLDVLDPVAAIHRIAFSPFLLHNAEACHCQLMRGKASKQPTSSQLYLISNGIPLKAYVYDSMHSRMPFLLRLASLIIHTQDADLGQRHKRVPMKTDEELGPDRGIEFETDDEENLGHHHGDSEDCHSSSYSSSSSSSHGDHFGGDPSSYQTTWPQSYRASIDVYSSVPSPKVGFLTSSSLIHNSFCKGGSMLSNLEEVQPLTKPLVPSYPSVTGPGPHGSQAVLPSDAPLKSSFAFSSYCELPPPHQCSSAQAVFNGINVLAGVGILSTPFAVKEGGWLGLLLLFALGSTSFYTGILLKRCLDSFPGLKTYPDIGHAAFGVYGRLVISVMSTLILVQGSCVEFITLVGDNLASLFPDANLTFLGVQLSPHQLFAATTALAVLPTVWLKNLNLLSYLSAGGVLATFLVVICLLWVGVVDQVGFRPGGSALNIRDLPVALGLYGFCFSGHSVFPNIYSSMKIPSQFPLVLMICFTLCTLLFAGVAATGYLMFGDSIQSQFTLNMPHQYISSKIAVWTTVVNPLTKYALTLTPVALSLEELLPADKQSNFVMILIRAVLVLSTLVVALTVPFFGAVMALLGSVFTMSVTFIFPCACYLSIKRRSVDLQQVSVCILIIIVGVVCSLIGSFSSISQMINQ</sequence>
<evidence type="ECO:0000313" key="11">
    <source>
        <dbReference type="EMBL" id="WOL14992.1"/>
    </source>
</evidence>
<dbReference type="Pfam" id="PF01490">
    <property type="entry name" value="Aa_trans"/>
    <property type="match status" value="1"/>
</dbReference>
<evidence type="ECO:0000256" key="6">
    <source>
        <dbReference type="ARBA" id="ARBA00023136"/>
    </source>
</evidence>
<dbReference type="PANTHER" id="PTHR22950">
    <property type="entry name" value="AMINO ACID TRANSPORTER"/>
    <property type="match status" value="1"/>
</dbReference>
<reference evidence="11 12" key="1">
    <citation type="submission" date="2023-10" db="EMBL/GenBank/DDBJ databases">
        <title>Chromosome-scale genome assembly provides insights into flower coloration mechanisms of Canna indica.</title>
        <authorList>
            <person name="Li C."/>
        </authorList>
    </citation>
    <scope>NUCLEOTIDE SEQUENCE [LARGE SCALE GENOMIC DNA]</scope>
    <source>
        <tissue evidence="11">Flower</tissue>
    </source>
</reference>
<evidence type="ECO:0000313" key="12">
    <source>
        <dbReference type="Proteomes" id="UP001327560"/>
    </source>
</evidence>
<organism evidence="11 12">
    <name type="scientific">Canna indica</name>
    <name type="common">Indian-shot</name>
    <dbReference type="NCBI Taxonomy" id="4628"/>
    <lineage>
        <taxon>Eukaryota</taxon>
        <taxon>Viridiplantae</taxon>
        <taxon>Streptophyta</taxon>
        <taxon>Embryophyta</taxon>
        <taxon>Tracheophyta</taxon>
        <taxon>Spermatophyta</taxon>
        <taxon>Magnoliopsida</taxon>
        <taxon>Liliopsida</taxon>
        <taxon>Zingiberales</taxon>
        <taxon>Cannaceae</taxon>
        <taxon>Canna</taxon>
    </lineage>
</organism>
<evidence type="ECO:0000256" key="8">
    <source>
        <dbReference type="SAM" id="MobiDB-lite"/>
    </source>
</evidence>
<name>A0AAQ3KWV1_9LILI</name>
<feature type="transmembrane region" description="Helical" evidence="9">
    <location>
        <begin position="550"/>
        <end position="574"/>
    </location>
</feature>
<feature type="domain" description="Protein kinase" evidence="10">
    <location>
        <begin position="1"/>
        <end position="108"/>
    </location>
</feature>
<dbReference type="AlphaFoldDB" id="A0AAQ3KWV1"/>
<evidence type="ECO:0000256" key="2">
    <source>
        <dbReference type="ARBA" id="ARBA00022448"/>
    </source>
</evidence>
<dbReference type="GO" id="GO:0004672">
    <property type="term" value="F:protein kinase activity"/>
    <property type="evidence" value="ECO:0007669"/>
    <property type="project" value="InterPro"/>
</dbReference>
<feature type="transmembrane region" description="Helical" evidence="9">
    <location>
        <begin position="505"/>
        <end position="530"/>
    </location>
</feature>
<dbReference type="GO" id="GO:0005774">
    <property type="term" value="C:vacuolar membrane"/>
    <property type="evidence" value="ECO:0007669"/>
    <property type="project" value="TreeGrafter"/>
</dbReference>
<proteinExistence type="inferred from homology"/>
<comment type="subcellular location">
    <subcellularLocation>
        <location evidence="1">Membrane</location>
        <topology evidence="1">Multi-pass membrane protein</topology>
    </subcellularLocation>
</comment>
<accession>A0AAQ3KWV1</accession>
<keyword evidence="3 9" id="KW-0812">Transmembrane</keyword>
<dbReference type="GO" id="GO:0005524">
    <property type="term" value="F:ATP binding"/>
    <property type="evidence" value="ECO:0007669"/>
    <property type="project" value="InterPro"/>
</dbReference>
<feature type="transmembrane region" description="Helical" evidence="9">
    <location>
        <begin position="317"/>
        <end position="337"/>
    </location>
</feature>
<evidence type="ECO:0000256" key="9">
    <source>
        <dbReference type="SAM" id="Phobius"/>
    </source>
</evidence>
<comment type="similarity">
    <text evidence="7">Belongs to the amino acid/polyamine transporter 2 family. Amino acid/auxin permease (AAAP) (TC 2.A.18.5) subfamily.</text>
</comment>
<keyword evidence="12" id="KW-1185">Reference proteome</keyword>
<dbReference type="Proteomes" id="UP001327560">
    <property type="component" value="Chromosome 7"/>
</dbReference>
<evidence type="ECO:0000256" key="5">
    <source>
        <dbReference type="ARBA" id="ARBA00022989"/>
    </source>
</evidence>
<dbReference type="PANTHER" id="PTHR22950:SF692">
    <property type="entry name" value="TRANSMEMBRANE AMINO ACID TRANSPORTER FAMILY PROTEIN"/>
    <property type="match status" value="1"/>
</dbReference>
<dbReference type="SUPFAM" id="SSF56112">
    <property type="entry name" value="Protein kinase-like (PK-like)"/>
    <property type="match status" value="1"/>
</dbReference>
<keyword evidence="6 9" id="KW-0472">Membrane</keyword>
<keyword evidence="5 9" id="KW-1133">Transmembrane helix</keyword>
<dbReference type="GO" id="GO:0015179">
    <property type="term" value="F:L-amino acid transmembrane transporter activity"/>
    <property type="evidence" value="ECO:0007669"/>
    <property type="project" value="TreeGrafter"/>
</dbReference>
<protein>
    <submittedName>
        <fullName evidence="11">Vacuolar amino acid transporter 1-like</fullName>
    </submittedName>
</protein>
<dbReference type="Gene3D" id="1.10.510.10">
    <property type="entry name" value="Transferase(Phosphotransferase) domain 1"/>
    <property type="match status" value="1"/>
</dbReference>
<feature type="transmembrane region" description="Helical" evidence="9">
    <location>
        <begin position="586"/>
        <end position="609"/>
    </location>
</feature>
<feature type="transmembrane region" description="Helical" evidence="9">
    <location>
        <begin position="648"/>
        <end position="668"/>
    </location>
</feature>
<dbReference type="InterPro" id="IPR011009">
    <property type="entry name" value="Kinase-like_dom_sf"/>
</dbReference>
<evidence type="ECO:0000256" key="1">
    <source>
        <dbReference type="ARBA" id="ARBA00004141"/>
    </source>
</evidence>
<feature type="region of interest" description="Disordered" evidence="8">
    <location>
        <begin position="151"/>
        <end position="188"/>
    </location>
</feature>
<gene>
    <name evidence="11" type="ORF">Cni_G23773</name>
</gene>
<feature type="transmembrane region" description="Helical" evidence="9">
    <location>
        <begin position="358"/>
        <end position="386"/>
    </location>
</feature>
<evidence type="ECO:0000259" key="10">
    <source>
        <dbReference type="PROSITE" id="PS50011"/>
    </source>
</evidence>
<evidence type="ECO:0000256" key="4">
    <source>
        <dbReference type="ARBA" id="ARBA00022970"/>
    </source>
</evidence>
<feature type="compositionally biased region" description="Basic and acidic residues" evidence="8">
    <location>
        <begin position="153"/>
        <end position="165"/>
    </location>
</feature>
<dbReference type="FunFam" id="1.20.1740.10:FF:000047">
    <property type="entry name" value="Amino acid transporter AVT1A"/>
    <property type="match status" value="1"/>
</dbReference>
<feature type="transmembrane region" description="Helical" evidence="9">
    <location>
        <begin position="432"/>
        <end position="453"/>
    </location>
</feature>
<dbReference type="InterPro" id="IPR000719">
    <property type="entry name" value="Prot_kinase_dom"/>
</dbReference>